<evidence type="ECO:0000313" key="1">
    <source>
        <dbReference type="EMBL" id="KAK3778003.1"/>
    </source>
</evidence>
<sequence>MFKEGSRGWFKGRGRWDVWAEEARMFGAEGRWDVGAEEGRMSGQREESRMFGAERSFVGCPLGQRKCRMFGQRKLGVQQRLDVWAEGR</sequence>
<dbReference type="EMBL" id="JAWDGP010003042">
    <property type="protein sequence ID" value="KAK3778003.1"/>
    <property type="molecule type" value="Genomic_DNA"/>
</dbReference>
<evidence type="ECO:0000313" key="2">
    <source>
        <dbReference type="Proteomes" id="UP001283361"/>
    </source>
</evidence>
<gene>
    <name evidence="1" type="ORF">RRG08_000373</name>
</gene>
<keyword evidence="2" id="KW-1185">Reference proteome</keyword>
<dbReference type="AlphaFoldDB" id="A0AAE1DQH5"/>
<proteinExistence type="predicted"/>
<reference evidence="1" key="1">
    <citation type="journal article" date="2023" name="G3 (Bethesda)">
        <title>A reference genome for the long-term kleptoplast-retaining sea slug Elysia crispata morphotype clarki.</title>
        <authorList>
            <person name="Eastman K.E."/>
            <person name="Pendleton A.L."/>
            <person name="Shaikh M.A."/>
            <person name="Suttiyut T."/>
            <person name="Ogas R."/>
            <person name="Tomko P."/>
            <person name="Gavelis G."/>
            <person name="Widhalm J.R."/>
            <person name="Wisecaver J.H."/>
        </authorList>
    </citation>
    <scope>NUCLEOTIDE SEQUENCE</scope>
    <source>
        <strain evidence="1">ECLA1</strain>
    </source>
</reference>
<name>A0AAE1DQH5_9GAST</name>
<dbReference type="Proteomes" id="UP001283361">
    <property type="component" value="Unassembled WGS sequence"/>
</dbReference>
<organism evidence="1 2">
    <name type="scientific">Elysia crispata</name>
    <name type="common">lettuce slug</name>
    <dbReference type="NCBI Taxonomy" id="231223"/>
    <lineage>
        <taxon>Eukaryota</taxon>
        <taxon>Metazoa</taxon>
        <taxon>Spiralia</taxon>
        <taxon>Lophotrochozoa</taxon>
        <taxon>Mollusca</taxon>
        <taxon>Gastropoda</taxon>
        <taxon>Heterobranchia</taxon>
        <taxon>Euthyneura</taxon>
        <taxon>Panpulmonata</taxon>
        <taxon>Sacoglossa</taxon>
        <taxon>Placobranchoidea</taxon>
        <taxon>Plakobranchidae</taxon>
        <taxon>Elysia</taxon>
    </lineage>
</organism>
<accession>A0AAE1DQH5</accession>
<protein>
    <submittedName>
        <fullName evidence="1">Uncharacterized protein</fullName>
    </submittedName>
</protein>
<comment type="caution">
    <text evidence="1">The sequence shown here is derived from an EMBL/GenBank/DDBJ whole genome shotgun (WGS) entry which is preliminary data.</text>
</comment>